<sequence>MSTRPSSEDDGGERGSGDLAPPADLTQKRKKRKSSANSTSRDSQEHRQPAIKDIVCNCEVHYNSYRIVYHVTATGKCFGSKHNLTRLKINATAEIMQSAQPWKAMKEKTIEKVNEAIRNGSNLNVFAEGIGLLYMCGDFDSLWENLYAKAESKMLSDKLERLSVSERRVAGHEARGEEVLEGEWEEGVEFPNASQKSRAKKSVLVSLEKSSGKSTKRAESILSGVLTDLAKESSFNEEEVISDNNREKIDYVDRVMEHASNAVKSLKGKGGTIPKAAARLLTGFSAISIPQDQAESDDDEKKPSLIRKFMKEAGLNPRAKYVKEGLKNRAEFDKVIARHGEEIQ</sequence>
<keyword evidence="3" id="KW-1185">Reference proteome</keyword>
<evidence type="ECO:0000313" key="3">
    <source>
        <dbReference type="Proteomes" id="UP000266841"/>
    </source>
</evidence>
<gene>
    <name evidence="2" type="ORF">THAOC_32383</name>
</gene>
<feature type="non-terminal residue" evidence="2">
    <location>
        <position position="344"/>
    </location>
</feature>
<protein>
    <submittedName>
        <fullName evidence="2">Uncharacterized protein</fullName>
    </submittedName>
</protein>
<feature type="region of interest" description="Disordered" evidence="1">
    <location>
        <begin position="1"/>
        <end position="48"/>
    </location>
</feature>
<reference evidence="2 3" key="1">
    <citation type="journal article" date="2012" name="Genome Biol.">
        <title>Genome and low-iron response of an oceanic diatom adapted to chronic iron limitation.</title>
        <authorList>
            <person name="Lommer M."/>
            <person name="Specht M."/>
            <person name="Roy A.S."/>
            <person name="Kraemer L."/>
            <person name="Andreson R."/>
            <person name="Gutowska M.A."/>
            <person name="Wolf J."/>
            <person name="Bergner S.V."/>
            <person name="Schilhabel M.B."/>
            <person name="Klostermeier U.C."/>
            <person name="Beiko R.G."/>
            <person name="Rosenstiel P."/>
            <person name="Hippler M."/>
            <person name="Laroche J."/>
        </authorList>
    </citation>
    <scope>NUCLEOTIDE SEQUENCE [LARGE SCALE GENOMIC DNA]</scope>
    <source>
        <strain evidence="2 3">CCMP1005</strain>
    </source>
</reference>
<accession>K0R7C3</accession>
<comment type="caution">
    <text evidence="2">The sequence shown here is derived from an EMBL/GenBank/DDBJ whole genome shotgun (WGS) entry which is preliminary data.</text>
</comment>
<dbReference type="EMBL" id="AGNL01045414">
    <property type="protein sequence ID" value="EJK48790.1"/>
    <property type="molecule type" value="Genomic_DNA"/>
</dbReference>
<proteinExistence type="predicted"/>
<evidence type="ECO:0000313" key="2">
    <source>
        <dbReference type="EMBL" id="EJK48790.1"/>
    </source>
</evidence>
<evidence type="ECO:0000256" key="1">
    <source>
        <dbReference type="SAM" id="MobiDB-lite"/>
    </source>
</evidence>
<dbReference type="AlphaFoldDB" id="K0R7C3"/>
<name>K0R7C3_THAOC</name>
<organism evidence="2 3">
    <name type="scientific">Thalassiosira oceanica</name>
    <name type="common">Marine diatom</name>
    <dbReference type="NCBI Taxonomy" id="159749"/>
    <lineage>
        <taxon>Eukaryota</taxon>
        <taxon>Sar</taxon>
        <taxon>Stramenopiles</taxon>
        <taxon>Ochrophyta</taxon>
        <taxon>Bacillariophyta</taxon>
        <taxon>Coscinodiscophyceae</taxon>
        <taxon>Thalassiosirophycidae</taxon>
        <taxon>Thalassiosirales</taxon>
        <taxon>Thalassiosiraceae</taxon>
        <taxon>Thalassiosira</taxon>
    </lineage>
</organism>
<dbReference type="Proteomes" id="UP000266841">
    <property type="component" value="Unassembled WGS sequence"/>
</dbReference>